<gene>
    <name evidence="3" type="ORF">E1284_30835</name>
</gene>
<dbReference type="Gene3D" id="3.10.180.10">
    <property type="entry name" value="2,3-Dihydroxybiphenyl 1,2-Dioxygenase, domain 1"/>
    <property type="match status" value="2"/>
</dbReference>
<dbReference type="InterPro" id="IPR037523">
    <property type="entry name" value="VOC_core"/>
</dbReference>
<name>A0A4R4NN91_9ACTN</name>
<protein>
    <recommendedName>
        <fullName evidence="2">VOC domain-containing protein</fullName>
    </recommendedName>
</protein>
<dbReference type="Proteomes" id="UP000295431">
    <property type="component" value="Unassembled WGS sequence"/>
</dbReference>
<dbReference type="GO" id="GO:0004493">
    <property type="term" value="F:methylmalonyl-CoA epimerase activity"/>
    <property type="evidence" value="ECO:0007669"/>
    <property type="project" value="TreeGrafter"/>
</dbReference>
<keyword evidence="1" id="KW-0479">Metal-binding</keyword>
<dbReference type="GO" id="GO:0046491">
    <property type="term" value="P:L-methylmalonyl-CoA metabolic process"/>
    <property type="evidence" value="ECO:0007669"/>
    <property type="project" value="TreeGrafter"/>
</dbReference>
<proteinExistence type="predicted"/>
<reference evidence="3 4" key="1">
    <citation type="submission" date="2019-03" db="EMBL/GenBank/DDBJ databases">
        <title>Draft genome sequences of novel Actinobacteria.</title>
        <authorList>
            <person name="Sahin N."/>
            <person name="Ay H."/>
            <person name="Saygin H."/>
        </authorList>
    </citation>
    <scope>NUCLEOTIDE SEQUENCE [LARGE SCALE GENOMIC DNA]</scope>
    <source>
        <strain evidence="3 4">DSM 45347</strain>
    </source>
</reference>
<organism evidence="3 4">
    <name type="scientific">Actinomadura bangladeshensis</name>
    <dbReference type="NCBI Taxonomy" id="453573"/>
    <lineage>
        <taxon>Bacteria</taxon>
        <taxon>Bacillati</taxon>
        <taxon>Actinomycetota</taxon>
        <taxon>Actinomycetes</taxon>
        <taxon>Streptosporangiales</taxon>
        <taxon>Thermomonosporaceae</taxon>
        <taxon>Actinomadura</taxon>
    </lineage>
</organism>
<dbReference type="OrthoDB" id="5244171at2"/>
<feature type="domain" description="VOC" evidence="2">
    <location>
        <begin position="168"/>
        <end position="300"/>
    </location>
</feature>
<dbReference type="AlphaFoldDB" id="A0A4R4NN91"/>
<evidence type="ECO:0000259" key="2">
    <source>
        <dbReference type="PROSITE" id="PS51819"/>
    </source>
</evidence>
<comment type="caution">
    <text evidence="3">The sequence shown here is derived from an EMBL/GenBank/DDBJ whole genome shotgun (WGS) entry which is preliminary data.</text>
</comment>
<evidence type="ECO:0000313" key="3">
    <source>
        <dbReference type="EMBL" id="TDC08532.1"/>
    </source>
</evidence>
<dbReference type="PANTHER" id="PTHR43048">
    <property type="entry name" value="METHYLMALONYL-COA EPIMERASE"/>
    <property type="match status" value="1"/>
</dbReference>
<dbReference type="InterPro" id="IPR029068">
    <property type="entry name" value="Glyas_Bleomycin-R_OHBP_Dase"/>
</dbReference>
<keyword evidence="4" id="KW-1185">Reference proteome</keyword>
<evidence type="ECO:0000256" key="1">
    <source>
        <dbReference type="ARBA" id="ARBA00022723"/>
    </source>
</evidence>
<dbReference type="PANTHER" id="PTHR43048:SF3">
    <property type="entry name" value="METHYLMALONYL-COA EPIMERASE, MITOCHONDRIAL"/>
    <property type="match status" value="1"/>
</dbReference>
<dbReference type="EMBL" id="SMJW01000215">
    <property type="protein sequence ID" value="TDC08532.1"/>
    <property type="molecule type" value="Genomic_DNA"/>
</dbReference>
<dbReference type="SUPFAM" id="SSF54593">
    <property type="entry name" value="Glyoxalase/Bleomycin resistance protein/Dihydroxybiphenyl dioxygenase"/>
    <property type="match status" value="2"/>
</dbReference>
<evidence type="ECO:0000313" key="4">
    <source>
        <dbReference type="Proteomes" id="UP000295431"/>
    </source>
</evidence>
<dbReference type="RefSeq" id="WP_131943677.1">
    <property type="nucleotide sequence ID" value="NZ_BAAAMX010000030.1"/>
</dbReference>
<dbReference type="InterPro" id="IPR051785">
    <property type="entry name" value="MMCE/EMCE_epimerase"/>
</dbReference>
<accession>A0A4R4NN91</accession>
<dbReference type="PROSITE" id="PS51819">
    <property type="entry name" value="VOC"/>
    <property type="match status" value="2"/>
</dbReference>
<dbReference type="Pfam" id="PF13669">
    <property type="entry name" value="Glyoxalase_4"/>
    <property type="match status" value="2"/>
</dbReference>
<sequence length="317" mass="34588">MQIYRIDHVAQVAPDLDAQVALLEGLFGFRRVRGWDDPEEGVRGARLEIPGSRGQAWEVVSPAGSPSGDDSPLRTWLDEHGGRPGLHHVGAEVPDLEAVQAELEVRGIKATDGARGRWLEASLSPPSHGPGVLWRLRGPGSLDMCGDSPAASVPVSGSPDGPSLGIVALDHICQAFPDRDELARWYHDLAGFVQVWRTADDEHPDMADLVLNIPGSAICWEVIMPRGEDSFIERFLGKGGPGAHHVTFEVADWDAAMAACEHHDTPTFDDEEGVTDGAAWKHTFIHPKKTGGVLVQLFWEERPGVWVRSDKVPPRWT</sequence>
<dbReference type="GO" id="GO:0046872">
    <property type="term" value="F:metal ion binding"/>
    <property type="evidence" value="ECO:0007669"/>
    <property type="project" value="UniProtKB-KW"/>
</dbReference>
<feature type="domain" description="VOC" evidence="2">
    <location>
        <begin position="5"/>
        <end position="139"/>
    </location>
</feature>